<proteinExistence type="inferred from homology"/>
<dbReference type="GO" id="GO:0003964">
    <property type="term" value="F:RNA-directed DNA polymerase activity"/>
    <property type="evidence" value="ECO:0007669"/>
    <property type="project" value="UniProtKB-KW"/>
</dbReference>
<evidence type="ECO:0000256" key="5">
    <source>
        <dbReference type="ARBA" id="ARBA00022918"/>
    </source>
</evidence>
<evidence type="ECO:0000256" key="2">
    <source>
        <dbReference type="ARBA" id="ARBA00022695"/>
    </source>
</evidence>
<comment type="caution">
    <text evidence="9">The sequence shown here is derived from an EMBL/GenBank/DDBJ whole genome shotgun (WGS) entry which is preliminary data.</text>
</comment>
<dbReference type="GO" id="GO:0051607">
    <property type="term" value="P:defense response to virus"/>
    <property type="evidence" value="ECO:0007669"/>
    <property type="project" value="UniProtKB-KW"/>
</dbReference>
<organism evidence="9 10">
    <name type="scientific">Acinetobacter baumannii</name>
    <dbReference type="NCBI Taxonomy" id="470"/>
    <lineage>
        <taxon>Bacteria</taxon>
        <taxon>Pseudomonadati</taxon>
        <taxon>Pseudomonadota</taxon>
        <taxon>Gammaproteobacteria</taxon>
        <taxon>Moraxellales</taxon>
        <taxon>Moraxellaceae</taxon>
        <taxon>Acinetobacter</taxon>
        <taxon>Acinetobacter calcoaceticus/baumannii complex</taxon>
    </lineage>
</organism>
<dbReference type="RefSeq" id="WP_086249602.1">
    <property type="nucleotide sequence ID" value="NZ_NGEL01000025.1"/>
</dbReference>
<reference evidence="9 10" key="1">
    <citation type="submission" date="2017-05" db="EMBL/GenBank/DDBJ databases">
        <authorList>
            <person name="Song R."/>
            <person name="Chenine A.L."/>
            <person name="Ruprecht R.M."/>
        </authorList>
    </citation>
    <scope>NUCLEOTIDE SEQUENCE [LARGE SCALE GENOMIC DNA]</scope>
    <source>
        <strain evidence="9 10">PR350</strain>
    </source>
</reference>
<evidence type="ECO:0000256" key="3">
    <source>
        <dbReference type="ARBA" id="ARBA00022723"/>
    </source>
</evidence>
<sequence>MTNLSYAPLNYVEKFSLEERKLFNIKSKKYLAFVLKEERSLLKEISKNVQEFYRFAPKTIEKNGKKKTRNIEEPNFILKPIHRKIHILLSEIPAPDYLFSKKKSSCVLNAKAHVNCHGSTLNIDIENFFPSTSRIRVQQFFGYFLQYPRDVADFMADICTVNNHIPTGSPLSLMLAFWANKPMFDELNKLAASRKIKMTIYVDDISFTGVAVNDSFKNKVTEIVNRYNHSINPDKVRFFSEKLRFINGIAVSKDGLRPSNKLSKEIRSLKNIREVQNANTLGGKLNYMNYIKAIDLTV</sequence>
<keyword evidence="4" id="KW-0460">Magnesium</keyword>
<dbReference type="InterPro" id="IPR000477">
    <property type="entry name" value="RT_dom"/>
</dbReference>
<dbReference type="InterPro" id="IPR000123">
    <property type="entry name" value="Reverse_transcriptase_msDNA"/>
</dbReference>
<accession>A0A241ZI55</accession>
<protein>
    <recommendedName>
        <fullName evidence="8">Reverse transcriptase domain-containing protein</fullName>
    </recommendedName>
</protein>
<dbReference type="InterPro" id="IPR043502">
    <property type="entry name" value="DNA/RNA_pol_sf"/>
</dbReference>
<evidence type="ECO:0000256" key="7">
    <source>
        <dbReference type="ARBA" id="ARBA00034120"/>
    </source>
</evidence>
<dbReference type="GO" id="GO:0046872">
    <property type="term" value="F:metal ion binding"/>
    <property type="evidence" value="ECO:0007669"/>
    <property type="project" value="UniProtKB-KW"/>
</dbReference>
<keyword evidence="5" id="KW-0695">RNA-directed DNA polymerase</keyword>
<keyword evidence="6" id="KW-0051">Antiviral defense</keyword>
<keyword evidence="2" id="KW-0548">Nucleotidyltransferase</keyword>
<evidence type="ECO:0000256" key="4">
    <source>
        <dbReference type="ARBA" id="ARBA00022842"/>
    </source>
</evidence>
<gene>
    <name evidence="9" type="ORF">B9X95_02915</name>
</gene>
<dbReference type="Pfam" id="PF00078">
    <property type="entry name" value="RVT_1"/>
    <property type="match status" value="1"/>
</dbReference>
<evidence type="ECO:0000313" key="9">
    <source>
        <dbReference type="EMBL" id="OTM93007.1"/>
    </source>
</evidence>
<dbReference type="SUPFAM" id="SSF56672">
    <property type="entry name" value="DNA/RNA polymerases"/>
    <property type="match status" value="1"/>
</dbReference>
<keyword evidence="1" id="KW-0808">Transferase</keyword>
<comment type="similarity">
    <text evidence="7">Belongs to the bacterial reverse transcriptase family.</text>
</comment>
<dbReference type="CDD" id="cd03487">
    <property type="entry name" value="RT_Bac_retron_II"/>
    <property type="match status" value="1"/>
</dbReference>
<evidence type="ECO:0000256" key="6">
    <source>
        <dbReference type="ARBA" id="ARBA00023118"/>
    </source>
</evidence>
<evidence type="ECO:0000313" key="10">
    <source>
        <dbReference type="Proteomes" id="UP000194699"/>
    </source>
</evidence>
<evidence type="ECO:0000259" key="8">
    <source>
        <dbReference type="Pfam" id="PF00078"/>
    </source>
</evidence>
<feature type="domain" description="Reverse transcriptase" evidence="8">
    <location>
        <begin position="60"/>
        <end position="245"/>
    </location>
</feature>
<dbReference type="Proteomes" id="UP000194699">
    <property type="component" value="Unassembled WGS sequence"/>
</dbReference>
<name>A0A241ZI55_ACIBA</name>
<dbReference type="EMBL" id="NGEL01000025">
    <property type="protein sequence ID" value="OTM93007.1"/>
    <property type="molecule type" value="Genomic_DNA"/>
</dbReference>
<dbReference type="GO" id="GO:0003723">
    <property type="term" value="F:RNA binding"/>
    <property type="evidence" value="ECO:0007669"/>
    <property type="project" value="InterPro"/>
</dbReference>
<dbReference type="AlphaFoldDB" id="A0A241ZI55"/>
<evidence type="ECO:0000256" key="1">
    <source>
        <dbReference type="ARBA" id="ARBA00022679"/>
    </source>
</evidence>
<keyword evidence="3" id="KW-0479">Metal-binding</keyword>